<evidence type="ECO:0000256" key="15">
    <source>
        <dbReference type="SAM" id="Phobius"/>
    </source>
</evidence>
<keyword evidence="6" id="KW-1017">Isopeptide bond</keyword>
<keyword evidence="12 15" id="KW-0472">Membrane</keyword>
<evidence type="ECO:0000256" key="13">
    <source>
        <dbReference type="ARBA" id="ARBA00023157"/>
    </source>
</evidence>
<evidence type="ECO:0000256" key="11">
    <source>
        <dbReference type="ARBA" id="ARBA00022989"/>
    </source>
</evidence>
<name>V5THB7_9BILA</name>
<evidence type="ECO:0000256" key="4">
    <source>
        <dbReference type="ARBA" id="ARBA00011819"/>
    </source>
</evidence>
<evidence type="ECO:0000256" key="16">
    <source>
        <dbReference type="SAM" id="SignalP"/>
    </source>
</evidence>
<dbReference type="Pfam" id="PF05404">
    <property type="entry name" value="TRAP-delta"/>
    <property type="match status" value="1"/>
</dbReference>
<dbReference type="AlphaFoldDB" id="V5THB7"/>
<reference evidence="17" key="1">
    <citation type="journal article" date="2014" name="Eur. J. Plant Pathol.">
        <title>Molecular cloning and characterization of cDNA encoding a translocon-associated protein (TRAP delta) from the root-nematode Pratylenchus goodeyi.</title>
        <authorList>
            <person name="Pestana M."/>
            <person name="Gouveia M."/>
            <person name="Abrantes I."/>
        </authorList>
    </citation>
    <scope>NUCLEOTIDE SEQUENCE</scope>
</reference>
<keyword evidence="10" id="KW-0832">Ubl conjugation</keyword>
<evidence type="ECO:0000256" key="1">
    <source>
        <dbReference type="ARBA" id="ARBA00002838"/>
    </source>
</evidence>
<dbReference type="PROSITE" id="PS51257">
    <property type="entry name" value="PROKAR_LIPOPROTEIN"/>
    <property type="match status" value="1"/>
</dbReference>
<dbReference type="GO" id="GO:0005789">
    <property type="term" value="C:endoplasmic reticulum membrane"/>
    <property type="evidence" value="ECO:0007669"/>
    <property type="project" value="UniProtKB-SubCell"/>
</dbReference>
<dbReference type="PANTHER" id="PTHR12731:SF1">
    <property type="entry name" value="TRANSLOCON-ASSOCIATED PROTEIN SUBUNIT DELTA"/>
    <property type="match status" value="1"/>
</dbReference>
<evidence type="ECO:0000256" key="8">
    <source>
        <dbReference type="ARBA" id="ARBA00022729"/>
    </source>
</evidence>
<keyword evidence="13" id="KW-1015">Disulfide bond</keyword>
<evidence type="ECO:0000256" key="2">
    <source>
        <dbReference type="ARBA" id="ARBA00004115"/>
    </source>
</evidence>
<gene>
    <name evidence="17" type="primary">TRAP</name>
</gene>
<evidence type="ECO:0000313" key="17">
    <source>
        <dbReference type="EMBL" id="AHB64350.1"/>
    </source>
</evidence>
<comment type="subunit">
    <text evidence="4">Heterotetramer of TRAP-alpha, TRAP-beta, TRAP-delta and TRAP-gamma.</text>
</comment>
<proteinExistence type="evidence at transcript level"/>
<evidence type="ECO:0000256" key="9">
    <source>
        <dbReference type="ARBA" id="ARBA00022824"/>
    </source>
</evidence>
<keyword evidence="7 15" id="KW-0812">Transmembrane</keyword>
<dbReference type="EMBL" id="KF359552">
    <property type="protein sequence ID" value="AHB64350.1"/>
    <property type="molecule type" value="mRNA"/>
</dbReference>
<evidence type="ECO:0000256" key="10">
    <source>
        <dbReference type="ARBA" id="ARBA00022843"/>
    </source>
</evidence>
<feature type="signal peptide" evidence="16">
    <location>
        <begin position="1"/>
        <end position="22"/>
    </location>
</feature>
<feature type="transmembrane region" description="Helical" evidence="15">
    <location>
        <begin position="149"/>
        <end position="167"/>
    </location>
</feature>
<evidence type="ECO:0000256" key="6">
    <source>
        <dbReference type="ARBA" id="ARBA00022499"/>
    </source>
</evidence>
<dbReference type="PANTHER" id="PTHR12731">
    <property type="entry name" value="TRANSLOCON-ASSOCIATED PROTEIN, DELTA SUBUNIT"/>
    <property type="match status" value="1"/>
</dbReference>
<feature type="chain" id="PRO_5004741868" description="Translocon-associated protein subunit delta" evidence="16">
    <location>
        <begin position="23"/>
        <end position="177"/>
    </location>
</feature>
<keyword evidence="11 15" id="KW-1133">Transmembrane helix</keyword>
<protein>
    <recommendedName>
        <fullName evidence="5">Translocon-associated protein subunit delta</fullName>
    </recommendedName>
    <alternativeName>
        <fullName evidence="14">Signal sequence receptor subunit delta</fullName>
    </alternativeName>
</protein>
<evidence type="ECO:0000256" key="12">
    <source>
        <dbReference type="ARBA" id="ARBA00023136"/>
    </source>
</evidence>
<organism evidence="17">
    <name type="scientific">Pratylenchus goodeyi</name>
    <dbReference type="NCBI Taxonomy" id="344392"/>
    <lineage>
        <taxon>Eukaryota</taxon>
        <taxon>Metazoa</taxon>
        <taxon>Ecdysozoa</taxon>
        <taxon>Nematoda</taxon>
        <taxon>Chromadorea</taxon>
        <taxon>Rhabditida</taxon>
        <taxon>Tylenchina</taxon>
        <taxon>Tylenchomorpha</taxon>
        <taxon>Tylenchoidea</taxon>
        <taxon>Pratylenchidae</taxon>
        <taxon>Pratylenchinae</taxon>
        <taxon>Pratylenchus</taxon>
    </lineage>
</organism>
<evidence type="ECO:0000256" key="7">
    <source>
        <dbReference type="ARBA" id="ARBA00022692"/>
    </source>
</evidence>
<keyword evidence="8 16" id="KW-0732">Signal</keyword>
<accession>V5THB7</accession>
<keyword evidence="9" id="KW-0256">Endoplasmic reticulum</keyword>
<evidence type="ECO:0000256" key="5">
    <source>
        <dbReference type="ARBA" id="ARBA00014387"/>
    </source>
</evidence>
<sequence length="177" mass="19948">MRCHILLAFILFNCLSFATVSGASCESPKYSSSGYSTQDGFFHYRTTFIVELALQCSNNYQQDGQFYAVVNGQSQLMAVSEETLKYQISWQWEHTESSSQTIDLHIYDEAKFNEYKKSVQNGVSNPVSAASPLFSTQYYHPGVSKKTPVSSEIVFLLVGAAALYYGYHLKQQLAKRD</sequence>
<comment type="function">
    <text evidence="1">TRAP proteins are part of a complex whose function is to bind calcium to the ER membrane and thereby regulate the retention of ER resident proteins.</text>
</comment>
<comment type="similarity">
    <text evidence="3">Belongs to the TRAP-delta family.</text>
</comment>
<comment type="subcellular location">
    <subcellularLocation>
        <location evidence="2">Endoplasmic reticulum membrane</location>
        <topology evidence="2">Single-pass type I membrane protein</topology>
    </subcellularLocation>
</comment>
<evidence type="ECO:0000256" key="3">
    <source>
        <dbReference type="ARBA" id="ARBA00009294"/>
    </source>
</evidence>
<evidence type="ECO:0000256" key="14">
    <source>
        <dbReference type="ARBA" id="ARBA00031791"/>
    </source>
</evidence>
<dbReference type="InterPro" id="IPR008855">
    <property type="entry name" value="TRAP-delta"/>
</dbReference>